<dbReference type="Proteomes" id="UP000231279">
    <property type="component" value="Unassembled WGS sequence"/>
</dbReference>
<dbReference type="SUPFAM" id="SSF51905">
    <property type="entry name" value="FAD/NAD(P)-binding domain"/>
    <property type="match status" value="1"/>
</dbReference>
<dbReference type="OrthoDB" id="908171at2759"/>
<keyword evidence="1" id="KW-0560">Oxidoreductase</keyword>
<dbReference type="PANTHER" id="PTHR43734:SF1">
    <property type="entry name" value="PHYTOENE DESATURASE"/>
    <property type="match status" value="1"/>
</dbReference>
<reference evidence="2" key="1">
    <citation type="journal article" date="2018" name="Gigascience">
        <title>Genome assembly of the Pink Ipe (Handroanthus impetiginosus, Bignoniaceae), a highly valued, ecologically keystone Neotropical timber forest tree.</title>
        <authorList>
            <person name="Silva-Junior O.B."/>
            <person name="Grattapaglia D."/>
            <person name="Novaes E."/>
            <person name="Collevatti R.G."/>
        </authorList>
    </citation>
    <scope>NUCLEOTIDE SEQUENCE [LARGE SCALE GENOMIC DNA]</scope>
    <source>
        <strain evidence="2">cv. UFG-1</strain>
    </source>
</reference>
<name>A0A2G9HAH6_9LAMI</name>
<sequence length="109" mass="12373">MSKVRDAVVGGGISGLMSAYVLAKEGMEVVLYEKEDYLGSHANTVMVDGTQLDIGFIIFNRREISHWECLFSLWETLDLLMFRKKKKGIKDLMIELLEITLNLTFGLIN</sequence>
<dbReference type="Gene3D" id="3.50.50.60">
    <property type="entry name" value="FAD/NAD(P)-binding domain"/>
    <property type="match status" value="1"/>
</dbReference>
<dbReference type="STRING" id="429701.A0A2G9HAH6"/>
<keyword evidence="2" id="KW-1185">Reference proteome</keyword>
<evidence type="ECO:0000313" key="1">
    <source>
        <dbReference type="EMBL" id="PIN14473.1"/>
    </source>
</evidence>
<dbReference type="EC" id="1.3.99.27" evidence="1"/>
<protein>
    <submittedName>
        <fullName evidence="1">1-hydroxycarotenoid 3,4-desaturase</fullName>
        <ecNumber evidence="1">1.3.99.27</ecNumber>
    </submittedName>
</protein>
<comment type="caution">
    <text evidence="1">The sequence shown here is derived from an EMBL/GenBank/DDBJ whole genome shotgun (WGS) entry which is preliminary data.</text>
</comment>
<dbReference type="AlphaFoldDB" id="A0A2G9HAH6"/>
<dbReference type="InterPro" id="IPR036188">
    <property type="entry name" value="FAD/NAD-bd_sf"/>
</dbReference>
<gene>
    <name evidence="1" type="ORF">CDL12_12897</name>
</gene>
<dbReference type="PANTHER" id="PTHR43734">
    <property type="entry name" value="PHYTOENE DESATURASE"/>
    <property type="match status" value="1"/>
</dbReference>
<evidence type="ECO:0000313" key="2">
    <source>
        <dbReference type="Proteomes" id="UP000231279"/>
    </source>
</evidence>
<accession>A0A2G9HAH6</accession>
<dbReference type="EMBL" id="NKXS01002273">
    <property type="protein sequence ID" value="PIN14473.1"/>
    <property type="molecule type" value="Genomic_DNA"/>
</dbReference>
<dbReference type="GO" id="GO:0016491">
    <property type="term" value="F:oxidoreductase activity"/>
    <property type="evidence" value="ECO:0007669"/>
    <property type="project" value="UniProtKB-KW"/>
</dbReference>
<proteinExistence type="predicted"/>
<dbReference type="Pfam" id="PF13450">
    <property type="entry name" value="NAD_binding_8"/>
    <property type="match status" value="1"/>
</dbReference>
<organism evidence="1 2">
    <name type="scientific">Handroanthus impetiginosus</name>
    <dbReference type="NCBI Taxonomy" id="429701"/>
    <lineage>
        <taxon>Eukaryota</taxon>
        <taxon>Viridiplantae</taxon>
        <taxon>Streptophyta</taxon>
        <taxon>Embryophyta</taxon>
        <taxon>Tracheophyta</taxon>
        <taxon>Spermatophyta</taxon>
        <taxon>Magnoliopsida</taxon>
        <taxon>eudicotyledons</taxon>
        <taxon>Gunneridae</taxon>
        <taxon>Pentapetalae</taxon>
        <taxon>asterids</taxon>
        <taxon>lamiids</taxon>
        <taxon>Lamiales</taxon>
        <taxon>Bignoniaceae</taxon>
        <taxon>Crescentiina</taxon>
        <taxon>Tabebuia alliance</taxon>
        <taxon>Handroanthus</taxon>
    </lineage>
</organism>